<dbReference type="PROSITE" id="PS51762">
    <property type="entry name" value="GH16_2"/>
    <property type="match status" value="1"/>
</dbReference>
<keyword evidence="4" id="KW-1185">Reference proteome</keyword>
<organism evidence="3 4">
    <name type="scientific">Rhodoferax lacus</name>
    <dbReference type="NCBI Taxonomy" id="2184758"/>
    <lineage>
        <taxon>Bacteria</taxon>
        <taxon>Pseudomonadati</taxon>
        <taxon>Pseudomonadota</taxon>
        <taxon>Betaproteobacteria</taxon>
        <taxon>Burkholderiales</taxon>
        <taxon>Comamonadaceae</taxon>
        <taxon>Rhodoferax</taxon>
    </lineage>
</organism>
<feature type="domain" description="GH16" evidence="2">
    <location>
        <begin position="17"/>
        <end position="272"/>
    </location>
</feature>
<accession>A0A3E1RG25</accession>
<dbReference type="OrthoDB" id="9809583at2"/>
<comment type="similarity">
    <text evidence="1">Belongs to the glycosyl hydrolase 16 family.</text>
</comment>
<dbReference type="CDD" id="cd08023">
    <property type="entry name" value="GH16_laminarinase_like"/>
    <property type="match status" value="1"/>
</dbReference>
<name>A0A3E1RG25_9BURK</name>
<comment type="caution">
    <text evidence="3">The sequence shown here is derived from an EMBL/GenBank/DDBJ whole genome shotgun (WGS) entry which is preliminary data.</text>
</comment>
<evidence type="ECO:0000256" key="1">
    <source>
        <dbReference type="ARBA" id="ARBA00006865"/>
    </source>
</evidence>
<dbReference type="AlphaFoldDB" id="A0A3E1RG25"/>
<sequence>MVSDGVLSSPISVVKVSATAPNSVPSGYALVWSDEFNTSGIQLPDPSKWSYDIAQNKVGWFNGELQYYANGRLQNSAVQNGSLTITARRESLAASVSDWGGQNYTSARLFTKGKSSWTYGFFEIRAKLPCGAGTWPAIWTLGSTVDVWPDQGEIDIMEQTGWDKGTVLGTIHTLAGSGGNGSTGSTALATACNAFHNFQIKWTPTAIDFYVDGVSYRPTYNKPVNASGWPFDKPQYLLLNVAVGGVLGGTVNDATLSNTGLEVDYVRVYQIR</sequence>
<evidence type="ECO:0000259" key="2">
    <source>
        <dbReference type="PROSITE" id="PS51762"/>
    </source>
</evidence>
<evidence type="ECO:0000313" key="4">
    <source>
        <dbReference type="Proteomes" id="UP000260665"/>
    </source>
</evidence>
<dbReference type="EMBL" id="QFZK01000002">
    <property type="protein sequence ID" value="RFO98325.1"/>
    <property type="molecule type" value="Genomic_DNA"/>
</dbReference>
<protein>
    <submittedName>
        <fullName evidence="3">Glycoside hydrolase</fullName>
    </submittedName>
</protein>
<dbReference type="GO" id="GO:0004553">
    <property type="term" value="F:hydrolase activity, hydrolyzing O-glycosyl compounds"/>
    <property type="evidence" value="ECO:0007669"/>
    <property type="project" value="InterPro"/>
</dbReference>
<reference evidence="3 4" key="1">
    <citation type="submission" date="2018-05" db="EMBL/GenBank/DDBJ databases">
        <title>Rhodoferax soyangensis sp.nov., isolated from an oligotrophic freshwater lake.</title>
        <authorList>
            <person name="Park M."/>
        </authorList>
    </citation>
    <scope>NUCLEOTIDE SEQUENCE [LARGE SCALE GENOMIC DNA]</scope>
    <source>
        <strain evidence="3 4">IMCC26218</strain>
    </source>
</reference>
<dbReference type="InterPro" id="IPR013320">
    <property type="entry name" value="ConA-like_dom_sf"/>
</dbReference>
<proteinExistence type="inferred from homology"/>
<gene>
    <name evidence="3" type="ORF">DIC66_05940</name>
</gene>
<evidence type="ECO:0000313" key="3">
    <source>
        <dbReference type="EMBL" id="RFO98325.1"/>
    </source>
</evidence>
<dbReference type="GO" id="GO:0005975">
    <property type="term" value="P:carbohydrate metabolic process"/>
    <property type="evidence" value="ECO:0007669"/>
    <property type="project" value="InterPro"/>
</dbReference>
<dbReference type="Gene3D" id="2.60.120.200">
    <property type="match status" value="1"/>
</dbReference>
<dbReference type="InterPro" id="IPR050546">
    <property type="entry name" value="Glycosyl_Hydrlase_16"/>
</dbReference>
<dbReference type="InterPro" id="IPR000757">
    <property type="entry name" value="Beta-glucanase-like"/>
</dbReference>
<dbReference type="Pfam" id="PF00722">
    <property type="entry name" value="Glyco_hydro_16"/>
    <property type="match status" value="1"/>
</dbReference>
<dbReference type="PANTHER" id="PTHR10963">
    <property type="entry name" value="GLYCOSYL HYDROLASE-RELATED"/>
    <property type="match status" value="1"/>
</dbReference>
<dbReference type="Proteomes" id="UP000260665">
    <property type="component" value="Unassembled WGS sequence"/>
</dbReference>
<keyword evidence="3" id="KW-0378">Hydrolase</keyword>
<dbReference type="PANTHER" id="PTHR10963:SF55">
    <property type="entry name" value="GLYCOSIDE HYDROLASE FAMILY 16 PROTEIN"/>
    <property type="match status" value="1"/>
</dbReference>
<dbReference type="SUPFAM" id="SSF49899">
    <property type="entry name" value="Concanavalin A-like lectins/glucanases"/>
    <property type="match status" value="1"/>
</dbReference>